<dbReference type="InterPro" id="IPR025164">
    <property type="entry name" value="Toastrack_DUF4097"/>
</dbReference>
<sequence>MEKKFISTNMKIFMLVLLLLSITFYASGCIVLVQSGYKLSDYADELNIDPNNLKVTFFDFNDFNFNDSYISKDYTINENINEIDLNLNSQGIKIVNYDGQDLKVQIKSHSTISSELLKAENDNKLVLNTSYDTPSNANITISIPYGFNGRGTLKIITSSGDINISNLSMNTLNLSTASGEINISNLNLNYLSLNSSSGSINFNAITTLNETKLISSSGSIIGSGALGTVNGSTSSGDIELKFKDSLSNTSLSTASGSVALSIPKNLGYKINYDTISGDLDSSHKQLSSGDESSLINITTTSGDLHIK</sequence>
<reference evidence="3" key="1">
    <citation type="submission" date="2021-07" db="EMBL/GenBank/DDBJ databases">
        <title>Complete genome sequencing of a Clostridium isolate.</title>
        <authorList>
            <person name="Ueki A."/>
            <person name="Tonouchi A."/>
        </authorList>
    </citation>
    <scope>NUCLEOTIDE SEQUENCE [LARGE SCALE GENOMIC DNA]</scope>
    <source>
        <strain evidence="3">C5S11</strain>
    </source>
</reference>
<dbReference type="EMBL" id="AP024849">
    <property type="protein sequence ID" value="BCZ49072.1"/>
    <property type="molecule type" value="Genomic_DNA"/>
</dbReference>
<dbReference type="Proteomes" id="UP000824633">
    <property type="component" value="Chromosome"/>
</dbReference>
<evidence type="ECO:0000259" key="1">
    <source>
        <dbReference type="Pfam" id="PF13349"/>
    </source>
</evidence>
<evidence type="ECO:0000313" key="2">
    <source>
        <dbReference type="EMBL" id="BCZ49072.1"/>
    </source>
</evidence>
<proteinExistence type="predicted"/>
<dbReference type="Pfam" id="PF13349">
    <property type="entry name" value="DUF4097"/>
    <property type="match status" value="1"/>
</dbReference>
<protein>
    <recommendedName>
        <fullName evidence="1">DUF4097 domain-containing protein</fullName>
    </recommendedName>
</protein>
<organism evidence="2 3">
    <name type="scientific">Clostridium gelidum</name>
    <dbReference type="NCBI Taxonomy" id="704125"/>
    <lineage>
        <taxon>Bacteria</taxon>
        <taxon>Bacillati</taxon>
        <taxon>Bacillota</taxon>
        <taxon>Clostridia</taxon>
        <taxon>Eubacteriales</taxon>
        <taxon>Clostridiaceae</taxon>
        <taxon>Clostridium</taxon>
    </lineage>
</organism>
<feature type="domain" description="DUF4097" evidence="1">
    <location>
        <begin position="80"/>
        <end position="306"/>
    </location>
</feature>
<dbReference type="RefSeq" id="WP_224035278.1">
    <property type="nucleotide sequence ID" value="NZ_AP024849.1"/>
</dbReference>
<accession>A0ABM7TAT2</accession>
<name>A0ABM7TAT2_9CLOT</name>
<keyword evidence="3" id="KW-1185">Reference proteome</keyword>
<evidence type="ECO:0000313" key="3">
    <source>
        <dbReference type="Proteomes" id="UP000824633"/>
    </source>
</evidence>
<gene>
    <name evidence="2" type="ORF">psyc5s11_51390</name>
</gene>